<dbReference type="InterPro" id="IPR001611">
    <property type="entry name" value="Leu-rich_rpt"/>
</dbReference>
<protein>
    <recommendedName>
        <fullName evidence="11">Dynein axonemal light chain 1</fullName>
    </recommendedName>
</protein>
<gene>
    <name evidence="12" type="ORF">NCLIV_014880</name>
</gene>
<evidence type="ECO:0000256" key="1">
    <source>
        <dbReference type="ARBA" id="ARBA00004430"/>
    </source>
</evidence>
<evidence type="ECO:0000256" key="4">
    <source>
        <dbReference type="ARBA" id="ARBA00022701"/>
    </source>
</evidence>
<evidence type="ECO:0000256" key="11">
    <source>
        <dbReference type="ARBA" id="ARBA00049760"/>
    </source>
</evidence>
<evidence type="ECO:0000256" key="3">
    <source>
        <dbReference type="ARBA" id="ARBA00022614"/>
    </source>
</evidence>
<keyword evidence="13" id="KW-1185">Reference proteome</keyword>
<dbReference type="Proteomes" id="UP000007494">
    <property type="component" value="Chromosome V"/>
</dbReference>
<comment type="subcellular location">
    <subcellularLocation>
        <location evidence="1">Cytoplasm</location>
        <location evidence="1">Cytoskeleton</location>
        <location evidence="1">Cilium axoneme</location>
    </subcellularLocation>
</comment>
<keyword evidence="6" id="KW-0243">Dynein</keyword>
<dbReference type="RefSeq" id="XP_003881726.1">
    <property type="nucleotide sequence ID" value="XM_003881677.1"/>
</dbReference>
<dbReference type="InterPro" id="IPR032675">
    <property type="entry name" value="LRR_dom_sf"/>
</dbReference>
<dbReference type="GeneID" id="13444160"/>
<feature type="non-terminal residue" evidence="12">
    <location>
        <position position="160"/>
    </location>
</feature>
<keyword evidence="7" id="KW-0505">Motor protein</keyword>
<comment type="similarity">
    <text evidence="10">Belongs to the dynein light chain LC1-type family.</text>
</comment>
<keyword evidence="2" id="KW-0963">Cytoplasm</keyword>
<evidence type="ECO:0000313" key="12">
    <source>
        <dbReference type="EMBL" id="CBZ51693.1"/>
    </source>
</evidence>
<keyword evidence="9" id="KW-0966">Cell projection</keyword>
<evidence type="ECO:0000256" key="5">
    <source>
        <dbReference type="ARBA" id="ARBA00022737"/>
    </source>
</evidence>
<dbReference type="Gene3D" id="3.80.10.10">
    <property type="entry name" value="Ribonuclease Inhibitor"/>
    <property type="match status" value="1"/>
</dbReference>
<dbReference type="OrthoDB" id="266138at2759"/>
<accession>F0VCK4</accession>
<keyword evidence="3" id="KW-0433">Leucine-rich repeat</keyword>
<dbReference type="PANTHER" id="PTHR15454:SF73">
    <property type="entry name" value="DYNEIN AXONEMAL LIGHT CHAIN 1"/>
    <property type="match status" value="1"/>
</dbReference>
<keyword evidence="5" id="KW-0677">Repeat</keyword>
<evidence type="ECO:0000256" key="6">
    <source>
        <dbReference type="ARBA" id="ARBA00023017"/>
    </source>
</evidence>
<dbReference type="GO" id="GO:0005874">
    <property type="term" value="C:microtubule"/>
    <property type="evidence" value="ECO:0007669"/>
    <property type="project" value="UniProtKB-KW"/>
</dbReference>
<reference evidence="13" key="1">
    <citation type="journal article" date="2012" name="PLoS Pathog.">
        <title>Comparative genomics of the apicomplexan parasites Toxoplasma gondii and Neospora caninum: Coccidia differing in host range and transmission strategy.</title>
        <authorList>
            <person name="Reid A.J."/>
            <person name="Vermont S.J."/>
            <person name="Cotton J.A."/>
            <person name="Harris D."/>
            <person name="Hill-Cawthorne G.A."/>
            <person name="Konen-Waisman S."/>
            <person name="Latham S.M."/>
            <person name="Mourier T."/>
            <person name="Norton R."/>
            <person name="Quail M.A."/>
            <person name="Sanders M."/>
            <person name="Shanmugam D."/>
            <person name="Sohal A."/>
            <person name="Wasmuth J.D."/>
            <person name="Brunk B."/>
            <person name="Grigg M.E."/>
            <person name="Howard J.C."/>
            <person name="Parkinson J."/>
            <person name="Roos D.S."/>
            <person name="Trees A.J."/>
            <person name="Berriman M."/>
            <person name="Pain A."/>
            <person name="Wastling J.M."/>
        </authorList>
    </citation>
    <scope>NUCLEOTIDE SEQUENCE [LARGE SCALE GENOMIC DNA]</scope>
    <source>
        <strain evidence="13">Liverpool</strain>
    </source>
</reference>
<dbReference type="GO" id="GO:0005930">
    <property type="term" value="C:axoneme"/>
    <property type="evidence" value="ECO:0007669"/>
    <property type="project" value="UniProtKB-SubCell"/>
</dbReference>
<dbReference type="InParanoid" id="F0VCK4"/>
<keyword evidence="8" id="KW-0206">Cytoskeleton</keyword>
<evidence type="ECO:0000256" key="2">
    <source>
        <dbReference type="ARBA" id="ARBA00022490"/>
    </source>
</evidence>
<name>F0VCK4_NEOCL</name>
<proteinExistence type="inferred from homology"/>
<dbReference type="PANTHER" id="PTHR15454">
    <property type="entry name" value="NISCHARIN RELATED"/>
    <property type="match status" value="1"/>
</dbReference>
<organism evidence="12 13">
    <name type="scientific">Neospora caninum (strain Liverpool)</name>
    <dbReference type="NCBI Taxonomy" id="572307"/>
    <lineage>
        <taxon>Eukaryota</taxon>
        <taxon>Sar</taxon>
        <taxon>Alveolata</taxon>
        <taxon>Apicomplexa</taxon>
        <taxon>Conoidasida</taxon>
        <taxon>Coccidia</taxon>
        <taxon>Eucoccidiorida</taxon>
        <taxon>Eimeriorina</taxon>
        <taxon>Sarcocystidae</taxon>
        <taxon>Neospora</taxon>
    </lineage>
</organism>
<dbReference type="InterPro" id="IPR025875">
    <property type="entry name" value="Leu-rich_rpt_4"/>
</dbReference>
<evidence type="ECO:0000256" key="8">
    <source>
        <dbReference type="ARBA" id="ARBA00023212"/>
    </source>
</evidence>
<dbReference type="VEuPathDB" id="ToxoDB:NCLIV_014880"/>
<sequence length="160" mass="18661">MLPPIEKMDNSLNTLTACRHLSLSTNCIEKMINLPNLSRIFASTPLFYSWQWGTNIASRNYFLPTLYTLSFQKNLRWSLKTSVTLSTLWMVCTENLQILSLARNQIKRISGLEEIGQTLRELWLSYNQIERLDGLQPCVKLEVLYMSNNRVKGWEEVEKL</sequence>
<evidence type="ECO:0000256" key="10">
    <source>
        <dbReference type="ARBA" id="ARBA00049659"/>
    </source>
</evidence>
<dbReference type="PROSITE" id="PS51450">
    <property type="entry name" value="LRR"/>
    <property type="match status" value="2"/>
</dbReference>
<dbReference type="SUPFAM" id="SSF52058">
    <property type="entry name" value="L domain-like"/>
    <property type="match status" value="1"/>
</dbReference>
<dbReference type="AlphaFoldDB" id="F0VCK4"/>
<keyword evidence="4" id="KW-0493">Microtubule</keyword>
<evidence type="ECO:0000313" key="13">
    <source>
        <dbReference type="Proteomes" id="UP000007494"/>
    </source>
</evidence>
<evidence type="ECO:0000256" key="9">
    <source>
        <dbReference type="ARBA" id="ARBA00023273"/>
    </source>
</evidence>
<dbReference type="Pfam" id="PF12799">
    <property type="entry name" value="LRR_4"/>
    <property type="match status" value="1"/>
</dbReference>
<dbReference type="EMBL" id="FR823386">
    <property type="protein sequence ID" value="CBZ51693.1"/>
    <property type="molecule type" value="Genomic_DNA"/>
</dbReference>
<dbReference type="GO" id="GO:0030286">
    <property type="term" value="C:dynein complex"/>
    <property type="evidence" value="ECO:0007669"/>
    <property type="project" value="UniProtKB-KW"/>
</dbReference>
<dbReference type="SMART" id="SM00365">
    <property type="entry name" value="LRR_SD22"/>
    <property type="match status" value="4"/>
</dbReference>
<dbReference type="eggNOG" id="KOG0531">
    <property type="taxonomic scope" value="Eukaryota"/>
</dbReference>
<evidence type="ECO:0000256" key="7">
    <source>
        <dbReference type="ARBA" id="ARBA00023175"/>
    </source>
</evidence>